<protein>
    <submittedName>
        <fullName evidence="5">L-rhamnose operon regulatory protein rhaS</fullName>
    </submittedName>
</protein>
<accession>A0A379DDI7</accession>
<keyword evidence="1" id="KW-0805">Transcription regulation</keyword>
<keyword evidence="2" id="KW-0238">DNA-binding</keyword>
<dbReference type="PANTHER" id="PTHR43280:SF2">
    <property type="entry name" value="HTH-TYPE TRANSCRIPTIONAL REGULATOR EXSA"/>
    <property type="match status" value="1"/>
</dbReference>
<organism evidence="5 6">
    <name type="scientific">Peptoniphilus indolicus</name>
    <dbReference type="NCBI Taxonomy" id="33030"/>
    <lineage>
        <taxon>Bacteria</taxon>
        <taxon>Bacillati</taxon>
        <taxon>Bacillota</taxon>
        <taxon>Tissierellia</taxon>
        <taxon>Tissierellales</taxon>
        <taxon>Peptoniphilaceae</taxon>
        <taxon>Peptoniphilus</taxon>
    </lineage>
</organism>
<dbReference type="PROSITE" id="PS01124">
    <property type="entry name" value="HTH_ARAC_FAMILY_2"/>
    <property type="match status" value="1"/>
</dbReference>
<evidence type="ECO:0000313" key="5">
    <source>
        <dbReference type="EMBL" id="SUB75625.1"/>
    </source>
</evidence>
<proteinExistence type="predicted"/>
<dbReference type="Gene3D" id="2.60.120.10">
    <property type="entry name" value="Jelly Rolls"/>
    <property type="match status" value="1"/>
</dbReference>
<dbReference type="Pfam" id="PF07883">
    <property type="entry name" value="Cupin_2"/>
    <property type="match status" value="1"/>
</dbReference>
<feature type="domain" description="HTH araC/xylS-type" evidence="4">
    <location>
        <begin position="182"/>
        <end position="280"/>
    </location>
</feature>
<dbReference type="InterPro" id="IPR018060">
    <property type="entry name" value="HTH_AraC"/>
</dbReference>
<dbReference type="PANTHER" id="PTHR43280">
    <property type="entry name" value="ARAC-FAMILY TRANSCRIPTIONAL REGULATOR"/>
    <property type="match status" value="1"/>
</dbReference>
<dbReference type="InterPro" id="IPR020449">
    <property type="entry name" value="Tscrpt_reg_AraC-type_HTH"/>
</dbReference>
<dbReference type="InterPro" id="IPR037923">
    <property type="entry name" value="HTH-like"/>
</dbReference>
<evidence type="ECO:0000313" key="6">
    <source>
        <dbReference type="Proteomes" id="UP000254777"/>
    </source>
</evidence>
<dbReference type="InterPro" id="IPR018062">
    <property type="entry name" value="HTH_AraC-typ_CS"/>
</dbReference>
<gene>
    <name evidence="5" type="primary">rhaS_2</name>
    <name evidence="5" type="ORF">NCTC11088_01423</name>
</gene>
<dbReference type="GO" id="GO:0043565">
    <property type="term" value="F:sequence-specific DNA binding"/>
    <property type="evidence" value="ECO:0007669"/>
    <property type="project" value="InterPro"/>
</dbReference>
<dbReference type="RefSeq" id="WP_115312134.1">
    <property type="nucleotide sequence ID" value="NZ_UGTH01000001.1"/>
</dbReference>
<dbReference type="InterPro" id="IPR009057">
    <property type="entry name" value="Homeodomain-like_sf"/>
</dbReference>
<dbReference type="SMART" id="SM00342">
    <property type="entry name" value="HTH_ARAC"/>
    <property type="match status" value="1"/>
</dbReference>
<dbReference type="EMBL" id="UGTH01000001">
    <property type="protein sequence ID" value="SUB75625.1"/>
    <property type="molecule type" value="Genomic_DNA"/>
</dbReference>
<dbReference type="Proteomes" id="UP000254777">
    <property type="component" value="Unassembled WGS sequence"/>
</dbReference>
<dbReference type="InterPro" id="IPR014710">
    <property type="entry name" value="RmlC-like_jellyroll"/>
</dbReference>
<dbReference type="PRINTS" id="PR00032">
    <property type="entry name" value="HTHARAC"/>
</dbReference>
<dbReference type="InterPro" id="IPR013096">
    <property type="entry name" value="Cupin_2"/>
</dbReference>
<dbReference type="GO" id="GO:0003700">
    <property type="term" value="F:DNA-binding transcription factor activity"/>
    <property type="evidence" value="ECO:0007669"/>
    <property type="project" value="InterPro"/>
</dbReference>
<keyword evidence="3" id="KW-0804">Transcription</keyword>
<name>A0A379DDI7_9FIRM</name>
<dbReference type="SUPFAM" id="SSF51215">
    <property type="entry name" value="Regulatory protein AraC"/>
    <property type="match status" value="1"/>
</dbReference>
<dbReference type="Pfam" id="PF12833">
    <property type="entry name" value="HTH_18"/>
    <property type="match status" value="1"/>
</dbReference>
<dbReference type="PROSITE" id="PS00041">
    <property type="entry name" value="HTH_ARAC_FAMILY_1"/>
    <property type="match status" value="1"/>
</dbReference>
<reference evidence="5 6" key="1">
    <citation type="submission" date="2018-06" db="EMBL/GenBank/DDBJ databases">
        <authorList>
            <consortium name="Pathogen Informatics"/>
            <person name="Doyle S."/>
        </authorList>
    </citation>
    <scope>NUCLEOTIDE SEQUENCE [LARGE SCALE GENOMIC DNA]</scope>
    <source>
        <strain evidence="5 6">NCTC11088</strain>
    </source>
</reference>
<evidence type="ECO:0000256" key="3">
    <source>
        <dbReference type="ARBA" id="ARBA00023163"/>
    </source>
</evidence>
<dbReference type="AlphaFoldDB" id="A0A379DDI7"/>
<evidence type="ECO:0000256" key="2">
    <source>
        <dbReference type="ARBA" id="ARBA00023125"/>
    </source>
</evidence>
<evidence type="ECO:0000259" key="4">
    <source>
        <dbReference type="PROSITE" id="PS01124"/>
    </source>
</evidence>
<dbReference type="SUPFAM" id="SSF46689">
    <property type="entry name" value="Homeodomain-like"/>
    <property type="match status" value="2"/>
</dbReference>
<dbReference type="Gene3D" id="1.10.10.60">
    <property type="entry name" value="Homeodomain-like"/>
    <property type="match status" value="2"/>
</dbReference>
<sequence>MKITDIEIPFYIEENTCSTKNKNEELAHWHNSIEIIKVIEGKFICQVNGKNLEAQAGDVCVINRRKIHRILNDNSLKICKKKTFIFNPDILFKDETMYKKYMLPMLSDNGFSHMRFSYKSSLSKEILNLINEIEDIYNSKPLGYEMEITSIMIMILRRLYIAYQTSNETIKDRENPNIQIQRKMSRFIYENFGSKISLDDIANSGSVSKSTCMRIFKEYTGKSPIEFLNSYRLERSAQMLEETSALITEISLECGFFQQSYYNKLFLKEYGLTPKKYRKLFHSL</sequence>
<evidence type="ECO:0000256" key="1">
    <source>
        <dbReference type="ARBA" id="ARBA00023015"/>
    </source>
</evidence>